<proteinExistence type="predicted"/>
<organism evidence="1 2">
    <name type="scientific">Ustilaginoidea virens</name>
    <name type="common">Rice false smut fungus</name>
    <name type="synonym">Villosiclava virens</name>
    <dbReference type="NCBI Taxonomy" id="1159556"/>
    <lineage>
        <taxon>Eukaryota</taxon>
        <taxon>Fungi</taxon>
        <taxon>Dikarya</taxon>
        <taxon>Ascomycota</taxon>
        <taxon>Pezizomycotina</taxon>
        <taxon>Sordariomycetes</taxon>
        <taxon>Hypocreomycetidae</taxon>
        <taxon>Hypocreales</taxon>
        <taxon>Clavicipitaceae</taxon>
        <taxon>Ustilaginoidea</taxon>
    </lineage>
</organism>
<dbReference type="AlphaFoldDB" id="A0A1B5L295"/>
<dbReference type="EMBL" id="BBTG02000031">
    <property type="protein sequence ID" value="GAO17573.1"/>
    <property type="molecule type" value="Genomic_DNA"/>
</dbReference>
<reference evidence="2" key="1">
    <citation type="journal article" date="2016" name="Genome Announc.">
        <title>Genome sequence of Ustilaginoidea virens IPU010, a rice pathogenic fungus causing false smut.</title>
        <authorList>
            <person name="Kumagai T."/>
            <person name="Ishii T."/>
            <person name="Terai G."/>
            <person name="Umemura M."/>
            <person name="Machida M."/>
            <person name="Asai K."/>
        </authorList>
    </citation>
    <scope>NUCLEOTIDE SEQUENCE [LARGE SCALE GENOMIC DNA]</scope>
    <source>
        <strain evidence="2">IPU010</strain>
    </source>
</reference>
<sequence>MKSSTLETGRASRNADRDAFVLLHGRLNVQGTVIQMPISLAVKSERADTGLADACQGENDAGEVSLQILLQADVVALFIPRLWEHLARSYCLDENVANIEVGQTARVVTRWHTWREGCRNPKAAQNRRRACQDQRHHHGRRWRWVNYRE</sequence>
<evidence type="ECO:0000313" key="2">
    <source>
        <dbReference type="Proteomes" id="UP000054053"/>
    </source>
</evidence>
<dbReference type="Proteomes" id="UP000054053">
    <property type="component" value="Unassembled WGS sequence"/>
</dbReference>
<gene>
    <name evidence="1" type="ORF">UVI_02047380</name>
</gene>
<comment type="caution">
    <text evidence="1">The sequence shown here is derived from an EMBL/GenBank/DDBJ whole genome shotgun (WGS) entry which is preliminary data.</text>
</comment>
<evidence type="ECO:0000313" key="1">
    <source>
        <dbReference type="EMBL" id="GAO17573.1"/>
    </source>
</evidence>
<name>A0A1B5L295_USTVR</name>
<accession>A0A1B5L295</accession>
<protein>
    <submittedName>
        <fullName evidence="1">Uncharacterized protein</fullName>
    </submittedName>
</protein>